<dbReference type="HOGENOM" id="CLU_2257615_0_0_6"/>
<dbReference type="RefSeq" id="WP_005204981.1">
    <property type="nucleotide sequence ID" value="NZ_KB850072.1"/>
</dbReference>
<comment type="caution">
    <text evidence="1">The sequence shown here is derived from an EMBL/GenBank/DDBJ whole genome shotgun (WGS) entry which is preliminary data.</text>
</comment>
<sequence>MINFENVPVVAERIKRSNLELQENGFYWTHATDFQSLSDQDYVNSCYYGWQHRQTEVEELQKQVEFLEMNLRFVKEHFEMNDLDKAMPRVYEKLEQALKGGGE</sequence>
<dbReference type="EMBL" id="APRN01000038">
    <property type="protein sequence ID" value="ENX56174.1"/>
    <property type="molecule type" value="Genomic_DNA"/>
</dbReference>
<gene>
    <name evidence="1" type="ORF">F902_03271</name>
</gene>
<keyword evidence="2" id="KW-1185">Reference proteome</keyword>
<name>N9RDY1_9GAMM</name>
<reference evidence="1 2" key="1">
    <citation type="submission" date="2013-02" db="EMBL/GenBank/DDBJ databases">
        <title>The Genome Sequence of Acinetobacter sp. CIP 70.18.</title>
        <authorList>
            <consortium name="The Broad Institute Genome Sequencing Platform"/>
            <consortium name="The Broad Institute Genome Sequencing Center for Infectious Disease"/>
            <person name="Cerqueira G."/>
            <person name="Feldgarden M."/>
            <person name="Courvalin P."/>
            <person name="Perichon B."/>
            <person name="Grillot-Courvalin C."/>
            <person name="Clermont D."/>
            <person name="Rocha E."/>
            <person name="Yoon E.-J."/>
            <person name="Nemec A."/>
            <person name="Walker B."/>
            <person name="Young S.K."/>
            <person name="Zeng Q."/>
            <person name="Gargeya S."/>
            <person name="Fitzgerald M."/>
            <person name="Haas B."/>
            <person name="Abouelleil A."/>
            <person name="Alvarado L."/>
            <person name="Arachchi H.M."/>
            <person name="Berlin A.M."/>
            <person name="Chapman S.B."/>
            <person name="Dewar J."/>
            <person name="Goldberg J."/>
            <person name="Griggs A."/>
            <person name="Gujja S."/>
            <person name="Hansen M."/>
            <person name="Howarth C."/>
            <person name="Imamovic A."/>
            <person name="Larimer J."/>
            <person name="McCowan C."/>
            <person name="Murphy C."/>
            <person name="Neiman D."/>
            <person name="Pearson M."/>
            <person name="Priest M."/>
            <person name="Roberts A."/>
            <person name="Saif S."/>
            <person name="Shea T."/>
            <person name="Sisk P."/>
            <person name="Sykes S."/>
            <person name="Wortman J."/>
            <person name="Nusbaum C."/>
            <person name="Birren B."/>
        </authorList>
    </citation>
    <scope>NUCLEOTIDE SEQUENCE [LARGE SCALE GENOMIC DNA]</scope>
    <source>
        <strain evidence="1 2">CIP 70.18</strain>
    </source>
</reference>
<dbReference type="PATRIC" id="fig|1217700.3.peg.3183"/>
<evidence type="ECO:0000313" key="1">
    <source>
        <dbReference type="EMBL" id="ENX56174.1"/>
    </source>
</evidence>
<dbReference type="AlphaFoldDB" id="N9RDY1"/>
<organism evidence="1 2">
    <name type="scientific">Acinetobacter higginsii</name>
    <dbReference type="NCBI Taxonomy" id="70347"/>
    <lineage>
        <taxon>Bacteria</taxon>
        <taxon>Pseudomonadati</taxon>
        <taxon>Pseudomonadota</taxon>
        <taxon>Gammaproteobacteria</taxon>
        <taxon>Moraxellales</taxon>
        <taxon>Moraxellaceae</taxon>
        <taxon>Acinetobacter</taxon>
    </lineage>
</organism>
<protein>
    <submittedName>
        <fullName evidence="1">Uncharacterized protein</fullName>
    </submittedName>
</protein>
<dbReference type="OrthoDB" id="9912722at2"/>
<proteinExistence type="predicted"/>
<accession>N9RDY1</accession>
<evidence type="ECO:0000313" key="2">
    <source>
        <dbReference type="Proteomes" id="UP000013084"/>
    </source>
</evidence>
<dbReference type="Proteomes" id="UP000013084">
    <property type="component" value="Unassembled WGS sequence"/>
</dbReference>